<reference evidence="3 4" key="1">
    <citation type="submission" date="2018-09" db="EMBL/GenBank/DDBJ databases">
        <title>A high-quality reference genome of wild soybean provides a powerful tool to mine soybean genomes.</title>
        <authorList>
            <person name="Xie M."/>
            <person name="Chung C.Y.L."/>
            <person name="Li M.-W."/>
            <person name="Wong F.-L."/>
            <person name="Chan T.-F."/>
            <person name="Lam H.-M."/>
        </authorList>
    </citation>
    <scope>NUCLEOTIDE SEQUENCE [LARGE SCALE GENOMIC DNA]</scope>
    <source>
        <strain evidence="4">cv. W05</strain>
        <tissue evidence="3">Hypocotyl of etiolated seedlings</tissue>
    </source>
</reference>
<evidence type="ECO:0000313" key="3">
    <source>
        <dbReference type="EMBL" id="RZC29830.1"/>
    </source>
</evidence>
<dbReference type="EMBL" id="QZWG01000001">
    <property type="protein sequence ID" value="RZC29830.1"/>
    <property type="molecule type" value="Genomic_DNA"/>
</dbReference>
<keyword evidence="1" id="KW-0472">Membrane</keyword>
<dbReference type="AlphaFoldDB" id="A0A445M2N5"/>
<dbReference type="Proteomes" id="UP000289340">
    <property type="component" value="Chromosome 1"/>
</dbReference>
<dbReference type="InterPro" id="IPR026960">
    <property type="entry name" value="RVT-Znf"/>
</dbReference>
<name>A0A445M2N5_GLYSO</name>
<dbReference type="Pfam" id="PF13966">
    <property type="entry name" value="zf-RVT"/>
    <property type="match status" value="1"/>
</dbReference>
<keyword evidence="1" id="KW-0812">Transmembrane</keyword>
<keyword evidence="4" id="KW-1185">Reference proteome</keyword>
<dbReference type="PANTHER" id="PTHR36617:SF11">
    <property type="entry name" value="PROTEIN, PUTATIVE-RELATED"/>
    <property type="match status" value="1"/>
</dbReference>
<feature type="transmembrane region" description="Helical" evidence="1">
    <location>
        <begin position="6"/>
        <end position="30"/>
    </location>
</feature>
<accession>A0A445M2N5</accession>
<evidence type="ECO:0000256" key="1">
    <source>
        <dbReference type="SAM" id="Phobius"/>
    </source>
</evidence>
<protein>
    <submittedName>
        <fullName evidence="3">Cytochrome P450 714A1</fullName>
    </submittedName>
</protein>
<proteinExistence type="predicted"/>
<keyword evidence="1" id="KW-1133">Transmembrane helix</keyword>
<organism evidence="3 4">
    <name type="scientific">Glycine soja</name>
    <name type="common">Wild soybean</name>
    <dbReference type="NCBI Taxonomy" id="3848"/>
    <lineage>
        <taxon>Eukaryota</taxon>
        <taxon>Viridiplantae</taxon>
        <taxon>Streptophyta</taxon>
        <taxon>Embryophyta</taxon>
        <taxon>Tracheophyta</taxon>
        <taxon>Spermatophyta</taxon>
        <taxon>Magnoliopsida</taxon>
        <taxon>eudicotyledons</taxon>
        <taxon>Gunneridae</taxon>
        <taxon>Pentapetalae</taxon>
        <taxon>rosids</taxon>
        <taxon>fabids</taxon>
        <taxon>Fabales</taxon>
        <taxon>Fabaceae</taxon>
        <taxon>Papilionoideae</taxon>
        <taxon>50 kb inversion clade</taxon>
        <taxon>NPAAA clade</taxon>
        <taxon>indigoferoid/millettioid clade</taxon>
        <taxon>Phaseoleae</taxon>
        <taxon>Glycine</taxon>
        <taxon>Glycine subgen. Soja</taxon>
    </lineage>
</organism>
<evidence type="ECO:0000313" key="4">
    <source>
        <dbReference type="Proteomes" id="UP000289340"/>
    </source>
</evidence>
<sequence>MEEFFLAMKLVFSVVVVGILSWILSVYGNLWHESQRVRKRLQMQGIKGPPPSFLHGNLPDMQRIQSQAKAASTCNSDHSDKFLAHDYTTTLFPYFEHWRKQYEERISLSQRRADSYDISALSTCFKEQASALSGSNGLRGASILHPFRSWSMAEKYPRLYSVSLQQHQLIRSMGVYQGMGWEWNFPWRRALFDNEITSAANFLRDIAENKIQQQGLDTWEWSADPEGQYSTRSAYDLIGEEARDSSQEECFEKLWRIKVPARFLVFAWRLLRDRLPTRQNLQRRQIQLTDSLCPLCRTQQEDASHLFFHCSKVQPIWWETMSWLQVKGAFPLSPK</sequence>
<dbReference type="PANTHER" id="PTHR36617">
    <property type="entry name" value="PROTEIN, PUTATIVE-RELATED"/>
    <property type="match status" value="1"/>
</dbReference>
<gene>
    <name evidence="3" type="ORF">D0Y65_001433</name>
</gene>
<feature type="domain" description="Reverse transcriptase zinc-binding" evidence="2">
    <location>
        <begin position="229"/>
        <end position="317"/>
    </location>
</feature>
<comment type="caution">
    <text evidence="3">The sequence shown here is derived from an EMBL/GenBank/DDBJ whole genome shotgun (WGS) entry which is preliminary data.</text>
</comment>
<evidence type="ECO:0000259" key="2">
    <source>
        <dbReference type="Pfam" id="PF13966"/>
    </source>
</evidence>